<organism evidence="1 2">
    <name type="scientific">Bugula neritina</name>
    <name type="common">Brown bryozoan</name>
    <name type="synonym">Sertularia neritina</name>
    <dbReference type="NCBI Taxonomy" id="10212"/>
    <lineage>
        <taxon>Eukaryota</taxon>
        <taxon>Metazoa</taxon>
        <taxon>Spiralia</taxon>
        <taxon>Lophotrochozoa</taxon>
        <taxon>Bryozoa</taxon>
        <taxon>Gymnolaemata</taxon>
        <taxon>Cheilostomatida</taxon>
        <taxon>Flustrina</taxon>
        <taxon>Buguloidea</taxon>
        <taxon>Bugulidae</taxon>
        <taxon>Bugula</taxon>
    </lineage>
</organism>
<dbReference type="AlphaFoldDB" id="A0A7J7KMU4"/>
<protein>
    <submittedName>
        <fullName evidence="1">NWD2</fullName>
    </submittedName>
</protein>
<evidence type="ECO:0000313" key="1">
    <source>
        <dbReference type="EMBL" id="KAF6039479.1"/>
    </source>
</evidence>
<proteinExistence type="predicted"/>
<evidence type="ECO:0000313" key="2">
    <source>
        <dbReference type="Proteomes" id="UP000593567"/>
    </source>
</evidence>
<dbReference type="Gene3D" id="2.130.10.10">
    <property type="entry name" value="YVTN repeat-like/Quinoprotein amine dehydrogenase"/>
    <property type="match status" value="1"/>
</dbReference>
<dbReference type="SUPFAM" id="SSF69322">
    <property type="entry name" value="Tricorn protease domain 2"/>
    <property type="match status" value="1"/>
</dbReference>
<name>A0A7J7KMU4_BUGNE</name>
<gene>
    <name evidence="1" type="ORF">EB796_002211</name>
</gene>
<dbReference type="EMBL" id="VXIV02000252">
    <property type="protein sequence ID" value="KAF6039479.1"/>
    <property type="molecule type" value="Genomic_DNA"/>
</dbReference>
<comment type="caution">
    <text evidence="1">The sequence shown here is derived from an EMBL/GenBank/DDBJ whole genome shotgun (WGS) entry which is preliminary data.</text>
</comment>
<dbReference type="Proteomes" id="UP000593567">
    <property type="component" value="Unassembled WGS sequence"/>
</dbReference>
<reference evidence="1" key="1">
    <citation type="submission" date="2020-06" db="EMBL/GenBank/DDBJ databases">
        <title>Draft genome of Bugula neritina, a colonial animal packing powerful symbionts and potential medicines.</title>
        <authorList>
            <person name="Rayko M."/>
        </authorList>
    </citation>
    <scope>NUCLEOTIDE SEQUENCE [LARGE SCALE GENOMIC DNA]</scope>
    <source>
        <strain evidence="1">Kwan_BN1</strain>
    </source>
</reference>
<accession>A0A7J7KMU4</accession>
<sequence>MHLSADKSQLLIHSKKYVRVVDTATLTAQYTITDLSHSTSSHDIVSAYFTCDGQKVIAARERTIGIFDSSNGSVIRHAEVPFPCDVWSFLACPKLNKAVSVLENGIINVWDIDMAQSVAKHKNNFYPGQVSSFSVSRDGSKMAVSNVDYPDAKVIDCSTGNVVHRLYDSFAAGSQPLSVIISPCAQFVVTRCSNETEGTVPWPRLRSDYVWSAVANRVTHFFVNCYSVTFSSDDEVVVALSCSSFSPSDPSNKLFIALCYNLKGEDVDEHKVTLPDGDVIGEPLVYSKKNWLVCLIQPCIKTKFSGMVMEQRVDNVQLYLFDTFTSSAKDRTAVNCFDLTGEKTFFMNMRETNVEYQLLLMYSRDKLPPYKDDYTVDVGYPMKKGFLLYDLLTRSVLHHISDYLVPTIPTDQLLFSKYLTYTVHDFKVYSGKTGQLLSTLELNFSPSDCISPVLLLDGNYMAVVTECLSAIRIVNTRNGAEKSHFLLHGRAVELKVGGDDRTLYVSTIDGRVLVVVVVMELCDHMTMLVRNLPSRQAVK</sequence>
<dbReference type="InterPro" id="IPR015943">
    <property type="entry name" value="WD40/YVTN_repeat-like_dom_sf"/>
</dbReference>
<keyword evidence="2" id="KW-1185">Reference proteome</keyword>